<reference evidence="1 2" key="1">
    <citation type="submission" date="2024-10" db="EMBL/GenBank/DDBJ databases">
        <title>The Natural Products Discovery Center: Release of the First 8490 Sequenced Strains for Exploring Actinobacteria Biosynthetic Diversity.</title>
        <authorList>
            <person name="Kalkreuter E."/>
            <person name="Kautsar S.A."/>
            <person name="Yang D."/>
            <person name="Bader C.D."/>
            <person name="Teijaro C.N."/>
            <person name="Fluegel L."/>
            <person name="Davis C.M."/>
            <person name="Simpson J.R."/>
            <person name="Lauterbach L."/>
            <person name="Steele A.D."/>
            <person name="Gui C."/>
            <person name="Meng S."/>
            <person name="Li G."/>
            <person name="Viehrig K."/>
            <person name="Ye F."/>
            <person name="Su P."/>
            <person name="Kiefer A.F."/>
            <person name="Nichols A."/>
            <person name="Cepeda A.J."/>
            <person name="Yan W."/>
            <person name="Fan B."/>
            <person name="Jiang Y."/>
            <person name="Adhikari A."/>
            <person name="Zheng C.-J."/>
            <person name="Schuster L."/>
            <person name="Cowan T.M."/>
            <person name="Smanski M.J."/>
            <person name="Chevrette M.G."/>
            <person name="De Carvalho L.P.S."/>
            <person name="Shen B."/>
        </authorList>
    </citation>
    <scope>NUCLEOTIDE SEQUENCE [LARGE SCALE GENOMIC DNA]</scope>
    <source>
        <strain evidence="1 2">NPDC087220</strain>
    </source>
</reference>
<accession>A0ABW8EFB0</accession>
<gene>
    <name evidence="1" type="ORF">ACIO7M_12530</name>
</gene>
<proteinExistence type="predicted"/>
<comment type="caution">
    <text evidence="1">The sequence shown here is derived from an EMBL/GenBank/DDBJ whole genome shotgun (WGS) entry which is preliminary data.</text>
</comment>
<keyword evidence="2" id="KW-1185">Reference proteome</keyword>
<name>A0ABW8EFB0_STRT5</name>
<dbReference type="EMBL" id="JBIUYY010000004">
    <property type="protein sequence ID" value="MFJ2821929.1"/>
    <property type="molecule type" value="Genomic_DNA"/>
</dbReference>
<sequence length="100" mass="10839">MTTAHTSSHAGVRIEPISVKGRYFLFAQEPPTVMILDAATVLVIRLAQAEPAPEDTVRVRFRGLMARRGTDTGTSDRLFDDAVASLRTAGLGRLVDRTAT</sequence>
<dbReference type="Proteomes" id="UP001617351">
    <property type="component" value="Unassembled WGS sequence"/>
</dbReference>
<dbReference type="RefSeq" id="WP_402380186.1">
    <property type="nucleotide sequence ID" value="NZ_JBIUYY010000004.1"/>
</dbReference>
<evidence type="ECO:0000313" key="2">
    <source>
        <dbReference type="Proteomes" id="UP001617351"/>
    </source>
</evidence>
<evidence type="ECO:0000313" key="1">
    <source>
        <dbReference type="EMBL" id="MFJ2821929.1"/>
    </source>
</evidence>
<organism evidence="1 2">
    <name type="scientific">Streptomyces toxytricini</name>
    <name type="common">Actinomyces toxytricini</name>
    <dbReference type="NCBI Taxonomy" id="67369"/>
    <lineage>
        <taxon>Bacteria</taxon>
        <taxon>Bacillati</taxon>
        <taxon>Actinomycetota</taxon>
        <taxon>Actinomycetes</taxon>
        <taxon>Kitasatosporales</taxon>
        <taxon>Streptomycetaceae</taxon>
        <taxon>Streptomyces</taxon>
    </lineage>
</organism>
<protein>
    <submittedName>
        <fullName evidence="1">Uncharacterized protein</fullName>
    </submittedName>
</protein>